<reference evidence="2" key="1">
    <citation type="submission" date="2016-07" db="EMBL/GenBank/DDBJ databases">
        <title>Sequence Frankia sp. strain CcI1.17.</title>
        <authorList>
            <person name="Ghodhbane-Gtari F."/>
            <person name="Swanson E."/>
            <person name="Gueddou A."/>
            <person name="Morris K."/>
            <person name="Hezbri K."/>
            <person name="Ktari A."/>
            <person name="Nouioui I."/>
            <person name="Abebe-Akele F."/>
            <person name="Simpson S."/>
            <person name="Thomas K."/>
            <person name="Gtari M."/>
            <person name="Tisa L.S."/>
            <person name="Hurst S."/>
        </authorList>
    </citation>
    <scope>NUCLEOTIDE SEQUENCE [LARGE SCALE GENOMIC DNA]</scope>
    <source>
        <strain evidence="2">Cc1.17</strain>
    </source>
</reference>
<proteinExistence type="predicted"/>
<organism evidence="1 2">
    <name type="scientific">Parafrankia colletiae</name>
    <dbReference type="NCBI Taxonomy" id="573497"/>
    <lineage>
        <taxon>Bacteria</taxon>
        <taxon>Bacillati</taxon>
        <taxon>Actinomycetota</taxon>
        <taxon>Actinomycetes</taxon>
        <taxon>Frankiales</taxon>
        <taxon>Frankiaceae</taxon>
        <taxon>Parafrankia</taxon>
    </lineage>
</organism>
<sequence length="440" mass="44872">MRFAELLLDARRAGRAGDMRRAAELQSRAVLLIAGVHAESPADPQRTWMLGGVQYDLAALRYRAGDPGAAVRALDASEQLYAVLVRRTPAAAGPLADVRARRAVVRATQGHGASALVDAQAALLGLRAASDPLGRPDGRDDPGSARVLALCGDVLAAFGDPDLALVASERAVRALLGPAVAPPAGAHPAGTFPTDRPGSPHPGYLARACRVAAVIRQARGPGQADRARRLAAAAAHLGAPPTSTLLEQRISSPLPPDLALGLRGALRVAERRGGDPGTTSSLLQALAAPDTDGAPPGWSTDPTWHGRITAARARPNGPTPAAAGACATMLGRLAGDILSASADPLVGLRLMLEAHCLRAAPAAAACPAALGERADRAQAADPAWAGLLDAASRRIAAVGDPSFALDLASWAERARGGPAHRPVVALDPQGATGTWQALPC</sequence>
<protein>
    <submittedName>
        <fullName evidence="1">Uncharacterized protein</fullName>
    </submittedName>
</protein>
<accession>A0A1S1QQE3</accession>
<name>A0A1S1QQE3_9ACTN</name>
<keyword evidence="2" id="KW-1185">Reference proteome</keyword>
<dbReference type="Proteomes" id="UP000179627">
    <property type="component" value="Unassembled WGS sequence"/>
</dbReference>
<evidence type="ECO:0000313" key="2">
    <source>
        <dbReference type="Proteomes" id="UP000179627"/>
    </source>
</evidence>
<dbReference type="AlphaFoldDB" id="A0A1S1QQE3"/>
<dbReference type="EMBL" id="MBLM01000118">
    <property type="protein sequence ID" value="OHV36180.1"/>
    <property type="molecule type" value="Genomic_DNA"/>
</dbReference>
<evidence type="ECO:0000313" key="1">
    <source>
        <dbReference type="EMBL" id="OHV36180.1"/>
    </source>
</evidence>
<comment type="caution">
    <text evidence="1">The sequence shown here is derived from an EMBL/GenBank/DDBJ whole genome shotgun (WGS) entry which is preliminary data.</text>
</comment>
<dbReference type="InterPro" id="IPR011990">
    <property type="entry name" value="TPR-like_helical_dom_sf"/>
</dbReference>
<gene>
    <name evidence="1" type="ORF">CC117_18520</name>
</gene>
<dbReference type="Gene3D" id="1.25.40.10">
    <property type="entry name" value="Tetratricopeptide repeat domain"/>
    <property type="match status" value="1"/>
</dbReference>